<evidence type="ECO:0000313" key="2">
    <source>
        <dbReference type="EMBL" id="GAH50137.1"/>
    </source>
</evidence>
<reference evidence="2" key="1">
    <citation type="journal article" date="2014" name="Front. Microbiol.">
        <title>High frequency of phylogenetically diverse reductive dehalogenase-homologous genes in deep subseafloor sedimentary metagenomes.</title>
        <authorList>
            <person name="Kawai M."/>
            <person name="Futagami T."/>
            <person name="Toyoda A."/>
            <person name="Takaki Y."/>
            <person name="Nishi S."/>
            <person name="Hori S."/>
            <person name="Arai W."/>
            <person name="Tsubouchi T."/>
            <person name="Morono Y."/>
            <person name="Uchiyama I."/>
            <person name="Ito T."/>
            <person name="Fujiyama A."/>
            <person name="Inagaki F."/>
            <person name="Takami H."/>
        </authorList>
    </citation>
    <scope>NUCLEOTIDE SEQUENCE</scope>
    <source>
        <strain evidence="2">Expedition CK06-06</strain>
    </source>
</reference>
<accession>X1FYQ9</accession>
<keyword evidence="1" id="KW-0472">Membrane</keyword>
<gene>
    <name evidence="2" type="ORF">S03H2_39620</name>
</gene>
<proteinExistence type="predicted"/>
<keyword evidence="1" id="KW-0812">Transmembrane</keyword>
<protein>
    <submittedName>
        <fullName evidence="2">Uncharacterized protein</fullName>
    </submittedName>
</protein>
<sequence length="115" mass="13557">MDVSSVAFNRNLDNPPKVENINITFYTFVGLGYYVIGIADKSLRYCIDNLYWYDSKYITSDYFTEFNYADPEIVDLSFRLKCFIITNDKYKQYVGTPLEDWLNKILIPFKIIDGK</sequence>
<name>X1FYQ9_9ZZZZ</name>
<organism evidence="2">
    <name type="scientific">marine sediment metagenome</name>
    <dbReference type="NCBI Taxonomy" id="412755"/>
    <lineage>
        <taxon>unclassified sequences</taxon>
        <taxon>metagenomes</taxon>
        <taxon>ecological metagenomes</taxon>
    </lineage>
</organism>
<dbReference type="AlphaFoldDB" id="X1FYQ9"/>
<comment type="caution">
    <text evidence="2">The sequence shown here is derived from an EMBL/GenBank/DDBJ whole genome shotgun (WGS) entry which is preliminary data.</text>
</comment>
<dbReference type="EMBL" id="BARU01024512">
    <property type="protein sequence ID" value="GAH50137.1"/>
    <property type="molecule type" value="Genomic_DNA"/>
</dbReference>
<feature type="transmembrane region" description="Helical" evidence="1">
    <location>
        <begin position="20"/>
        <end position="39"/>
    </location>
</feature>
<keyword evidence="1" id="KW-1133">Transmembrane helix</keyword>
<evidence type="ECO:0000256" key="1">
    <source>
        <dbReference type="SAM" id="Phobius"/>
    </source>
</evidence>
<feature type="non-terminal residue" evidence="2">
    <location>
        <position position="115"/>
    </location>
</feature>